<reference evidence="1 2" key="1">
    <citation type="journal article" date="2016" name="Sci. Rep.">
        <title>The Dendrobium catenatum Lindl. genome sequence provides insights into polysaccharide synthase, floral development and adaptive evolution.</title>
        <authorList>
            <person name="Zhang G.Q."/>
            <person name="Xu Q."/>
            <person name="Bian C."/>
            <person name="Tsai W.C."/>
            <person name="Yeh C.M."/>
            <person name="Liu K.W."/>
            <person name="Yoshida K."/>
            <person name="Zhang L.S."/>
            <person name="Chang S.B."/>
            <person name="Chen F."/>
            <person name="Shi Y."/>
            <person name="Su Y.Y."/>
            <person name="Zhang Y.Q."/>
            <person name="Chen L.J."/>
            <person name="Yin Y."/>
            <person name="Lin M."/>
            <person name="Huang H."/>
            <person name="Deng H."/>
            <person name="Wang Z.W."/>
            <person name="Zhu S.L."/>
            <person name="Zhao X."/>
            <person name="Deng C."/>
            <person name="Niu S.C."/>
            <person name="Huang J."/>
            <person name="Wang M."/>
            <person name="Liu G.H."/>
            <person name="Yang H.J."/>
            <person name="Xiao X.J."/>
            <person name="Hsiao Y.Y."/>
            <person name="Wu W.L."/>
            <person name="Chen Y.Y."/>
            <person name="Mitsuda N."/>
            <person name="Ohme-Takagi M."/>
            <person name="Luo Y.B."/>
            <person name="Van de Peer Y."/>
            <person name="Liu Z.J."/>
        </authorList>
    </citation>
    <scope>NUCLEOTIDE SEQUENCE [LARGE SCALE GENOMIC DNA]</scope>
    <source>
        <tissue evidence="1">The whole plant</tissue>
    </source>
</reference>
<dbReference type="AlphaFoldDB" id="A0A2I0WR51"/>
<reference evidence="1 2" key="2">
    <citation type="journal article" date="2017" name="Nature">
        <title>The Apostasia genome and the evolution of orchids.</title>
        <authorList>
            <person name="Zhang G.Q."/>
            <person name="Liu K.W."/>
            <person name="Li Z."/>
            <person name="Lohaus R."/>
            <person name="Hsiao Y.Y."/>
            <person name="Niu S.C."/>
            <person name="Wang J.Y."/>
            <person name="Lin Y.C."/>
            <person name="Xu Q."/>
            <person name="Chen L.J."/>
            <person name="Yoshida K."/>
            <person name="Fujiwara S."/>
            <person name="Wang Z.W."/>
            <person name="Zhang Y.Q."/>
            <person name="Mitsuda N."/>
            <person name="Wang M."/>
            <person name="Liu G.H."/>
            <person name="Pecoraro L."/>
            <person name="Huang H.X."/>
            <person name="Xiao X.J."/>
            <person name="Lin M."/>
            <person name="Wu X.Y."/>
            <person name="Wu W.L."/>
            <person name="Chen Y.Y."/>
            <person name="Chang S.B."/>
            <person name="Sakamoto S."/>
            <person name="Ohme-Takagi M."/>
            <person name="Yagi M."/>
            <person name="Zeng S.J."/>
            <person name="Shen C.Y."/>
            <person name="Yeh C.M."/>
            <person name="Luo Y.B."/>
            <person name="Tsai W.C."/>
            <person name="Van de Peer Y."/>
            <person name="Liu Z.J."/>
        </authorList>
    </citation>
    <scope>NUCLEOTIDE SEQUENCE [LARGE SCALE GENOMIC DNA]</scope>
    <source>
        <tissue evidence="1">The whole plant</tissue>
    </source>
</reference>
<dbReference type="Proteomes" id="UP000233837">
    <property type="component" value="Unassembled WGS sequence"/>
</dbReference>
<protein>
    <submittedName>
        <fullName evidence="1">Uncharacterized protein</fullName>
    </submittedName>
</protein>
<name>A0A2I0WR51_9ASPA</name>
<dbReference type="EMBL" id="KZ502476">
    <property type="protein sequence ID" value="PKU78111.1"/>
    <property type="molecule type" value="Genomic_DNA"/>
</dbReference>
<proteinExistence type="predicted"/>
<evidence type="ECO:0000313" key="2">
    <source>
        <dbReference type="Proteomes" id="UP000233837"/>
    </source>
</evidence>
<organism evidence="1 2">
    <name type="scientific">Dendrobium catenatum</name>
    <dbReference type="NCBI Taxonomy" id="906689"/>
    <lineage>
        <taxon>Eukaryota</taxon>
        <taxon>Viridiplantae</taxon>
        <taxon>Streptophyta</taxon>
        <taxon>Embryophyta</taxon>
        <taxon>Tracheophyta</taxon>
        <taxon>Spermatophyta</taxon>
        <taxon>Magnoliopsida</taxon>
        <taxon>Liliopsida</taxon>
        <taxon>Asparagales</taxon>
        <taxon>Orchidaceae</taxon>
        <taxon>Epidendroideae</taxon>
        <taxon>Malaxideae</taxon>
        <taxon>Dendrobiinae</taxon>
        <taxon>Dendrobium</taxon>
    </lineage>
</organism>
<keyword evidence="2" id="KW-1185">Reference proteome</keyword>
<accession>A0A2I0WR51</accession>
<evidence type="ECO:0000313" key="1">
    <source>
        <dbReference type="EMBL" id="PKU78111.1"/>
    </source>
</evidence>
<sequence>MNSDSAAGADGYTTKFFVKAWNIVKVDVLAAVNDFFKGTPYPKFFSFIILVLIPKKDVTNKWMDFRHISLCSFFNKLVSKI</sequence>
<gene>
    <name evidence="1" type="ORF">MA16_Dca013177</name>
</gene>